<gene>
    <name evidence="3" type="ORF">CHYS00102_LOCUS6118</name>
</gene>
<reference evidence="3" key="1">
    <citation type="submission" date="2021-01" db="EMBL/GenBank/DDBJ databases">
        <authorList>
            <person name="Corre E."/>
            <person name="Pelletier E."/>
            <person name="Niang G."/>
            <person name="Scheremetjew M."/>
            <person name="Finn R."/>
            <person name="Kale V."/>
            <person name="Holt S."/>
            <person name="Cochrane G."/>
            <person name="Meng A."/>
            <person name="Brown T."/>
            <person name="Cohen L."/>
        </authorList>
    </citation>
    <scope>NUCLEOTIDE SEQUENCE</scope>
    <source>
        <strain evidence="3">308</strain>
    </source>
</reference>
<dbReference type="SUPFAM" id="SSF102645">
    <property type="entry name" value="CoaB-like"/>
    <property type="match status" value="1"/>
</dbReference>
<evidence type="ECO:0000256" key="1">
    <source>
        <dbReference type="ARBA" id="ARBA00005703"/>
    </source>
</evidence>
<dbReference type="GO" id="GO:0015937">
    <property type="term" value="P:coenzyme A biosynthetic process"/>
    <property type="evidence" value="ECO:0007669"/>
    <property type="project" value="UniProtKB-ARBA"/>
</dbReference>
<evidence type="ECO:0000259" key="2">
    <source>
        <dbReference type="Pfam" id="PF04127"/>
    </source>
</evidence>
<evidence type="ECO:0000313" key="3">
    <source>
        <dbReference type="EMBL" id="CAD8878934.1"/>
    </source>
</evidence>
<dbReference type="PANTHER" id="PTHR12290">
    <property type="entry name" value="CORNICHON-RELATED"/>
    <property type="match status" value="1"/>
</dbReference>
<feature type="domain" description="DNA/pantothenate metabolism flavoprotein C-terminal" evidence="2">
    <location>
        <begin position="172"/>
        <end position="284"/>
    </location>
</feature>
<dbReference type="GO" id="GO:0003824">
    <property type="term" value="F:catalytic activity"/>
    <property type="evidence" value="ECO:0007669"/>
    <property type="project" value="UniProtKB-ARBA"/>
</dbReference>
<organism evidence="3">
    <name type="scientific">Corethron hystrix</name>
    <dbReference type="NCBI Taxonomy" id="216773"/>
    <lineage>
        <taxon>Eukaryota</taxon>
        <taxon>Sar</taxon>
        <taxon>Stramenopiles</taxon>
        <taxon>Ochrophyta</taxon>
        <taxon>Bacillariophyta</taxon>
        <taxon>Coscinodiscophyceae</taxon>
        <taxon>Corethrophycidae</taxon>
        <taxon>Corethrales</taxon>
        <taxon>Corethraceae</taxon>
        <taxon>Corethron</taxon>
    </lineage>
</organism>
<dbReference type="InterPro" id="IPR035929">
    <property type="entry name" value="CoaB-like_sf"/>
</dbReference>
<name>A0A7S1FP73_9STRA</name>
<comment type="similarity">
    <text evidence="1">Belongs to the PPC synthetase family.</text>
</comment>
<dbReference type="Gene3D" id="3.40.50.10300">
    <property type="entry name" value="CoaB-like"/>
    <property type="match status" value="1"/>
</dbReference>
<dbReference type="InterPro" id="IPR007085">
    <property type="entry name" value="DNA/pantothenate-metab_flavo_C"/>
</dbReference>
<dbReference type="Pfam" id="PF04127">
    <property type="entry name" value="DFP"/>
    <property type="match status" value="1"/>
</dbReference>
<sequence>MSSSSPPPPPPPPPLPLPPTFFDFLRRQPPSRPLVLVTSGGTSVRLERNSVRSIENFSTGRRGSRSAEWFVRRGYGVVYLGRKDGCLEPYAQAFARSLRASSSFSLAFLDSLLSVRSDPLSDDDFLALRADVANDGVLIQRMRDHKDALDNHQLFMLHYTSVTEYLGTLQSVSQEMERHRKFTALYYLAAAVSDFYIPEEALSEHKIQSSEGKILLELDPVPKCLGKLCRDWSPNGYVVSFKLETDEEILKSKAKAAVEKYGVRVVVANMLHKRNGQVFIMSRDDWKEVRLEDEEGEIEEHIVDEVISHHYEYMASMGAVWMGKGEQNGRPSRRHHSLLDLKWWSKLGKIVWNWSQPVLGAWLSYWISNVIRQSLIEQ</sequence>
<proteinExistence type="inferred from homology"/>
<dbReference type="EMBL" id="HBFR01008466">
    <property type="protein sequence ID" value="CAD8878934.1"/>
    <property type="molecule type" value="Transcribed_RNA"/>
</dbReference>
<dbReference type="AlphaFoldDB" id="A0A7S1FP73"/>
<protein>
    <recommendedName>
        <fullName evidence="2">DNA/pantothenate metabolism flavoprotein C-terminal domain-containing protein</fullName>
    </recommendedName>
</protein>
<accession>A0A7S1FP73</accession>